<feature type="compositionally biased region" description="Gly residues" evidence="1">
    <location>
        <begin position="509"/>
        <end position="518"/>
    </location>
</feature>
<evidence type="ECO:0000313" key="3">
    <source>
        <dbReference type="Proteomes" id="UP000192247"/>
    </source>
</evidence>
<feature type="non-terminal residue" evidence="2">
    <location>
        <position position="529"/>
    </location>
</feature>
<dbReference type="InParanoid" id="A0A1V9X0T5"/>
<feature type="compositionally biased region" description="Low complexity" evidence="1">
    <location>
        <begin position="427"/>
        <end position="438"/>
    </location>
</feature>
<feature type="compositionally biased region" description="Basic and acidic residues" evidence="1">
    <location>
        <begin position="220"/>
        <end position="243"/>
    </location>
</feature>
<feature type="compositionally biased region" description="Basic and acidic residues" evidence="1">
    <location>
        <begin position="89"/>
        <end position="102"/>
    </location>
</feature>
<name>A0A1V9X0T5_9ACAR</name>
<feature type="compositionally biased region" description="Basic and acidic residues" evidence="1">
    <location>
        <begin position="1"/>
        <end position="14"/>
    </location>
</feature>
<feature type="region of interest" description="Disordered" evidence="1">
    <location>
        <begin position="1"/>
        <end position="34"/>
    </location>
</feature>
<feature type="region of interest" description="Disordered" evidence="1">
    <location>
        <begin position="380"/>
        <end position="529"/>
    </location>
</feature>
<feature type="compositionally biased region" description="Basic and acidic residues" evidence="1">
    <location>
        <begin position="297"/>
        <end position="309"/>
    </location>
</feature>
<sequence length="529" mass="55265">MAGQESETRDKDAPGVDPTLAPAAGEGQGVRPERAAAQLCQLKLKYEYAPQSPSKRRSDVCEQSPCSPSIETLLNATVRRVEIEVAKELLECSEGKRPREEWSPSSDGRTPPDAANIEREGPPPAKKLANGERRSSDSAAIIVKRKDIDSPICSTVTRSQATEDDVKEHRIKAADVVKCNGTAVPKIASQQKVSVPKVIVTKAVGGDATSPSSPKAVPLGKKEPSRPSDADSEKQSKTPDKVPVKSCAKTKTSDPSPDLAASNGACTKWPKTATPKKESTAGVAGEPETDLNTAKATVDRTPPKTHPDVVVDSPNDSNGFIVCAATKADAGPDTGAADEESALTELSTLKTGRVTTTTVTARKHDPDEDQSLISTRLSSASIDGECQQPGQNVAARLPGGTLAPAKRTLREPMSTDDVLESSSKKFTSASTPGSSPTAVRRKDLDTPVLSPVMKDIPENPSSPMTRSMSRRMEETTTPPGVDAAVVRSSCSNSAAASASSPCPSAVGQSGPGTSGAGGPRTEEPPIKKK</sequence>
<comment type="caution">
    <text evidence="2">The sequence shown here is derived from an EMBL/GenBank/DDBJ whole genome shotgun (WGS) entry which is preliminary data.</text>
</comment>
<reference evidence="2 3" key="1">
    <citation type="journal article" date="2017" name="Gigascience">
        <title>Draft genome of the honey bee ectoparasitic mite, Tropilaelaps mercedesae, is shaped by the parasitic life history.</title>
        <authorList>
            <person name="Dong X."/>
            <person name="Armstrong S.D."/>
            <person name="Xia D."/>
            <person name="Makepeace B.L."/>
            <person name="Darby A.C."/>
            <person name="Kadowaki T."/>
        </authorList>
    </citation>
    <scope>NUCLEOTIDE SEQUENCE [LARGE SCALE GENOMIC DNA]</scope>
    <source>
        <strain evidence="2">Wuxi-XJTLU</strain>
    </source>
</reference>
<feature type="compositionally biased region" description="Basic and acidic residues" evidence="1">
    <location>
        <begin position="520"/>
        <end position="529"/>
    </location>
</feature>
<dbReference type="OrthoDB" id="5946974at2759"/>
<protein>
    <submittedName>
        <fullName evidence="2">Uncharacterized protein</fullName>
    </submittedName>
</protein>
<evidence type="ECO:0000313" key="2">
    <source>
        <dbReference type="EMBL" id="OQR67144.1"/>
    </source>
</evidence>
<feature type="region of interest" description="Disordered" evidence="1">
    <location>
        <begin position="89"/>
        <end position="142"/>
    </location>
</feature>
<feature type="region of interest" description="Disordered" evidence="1">
    <location>
        <begin position="203"/>
        <end position="316"/>
    </location>
</feature>
<dbReference type="EMBL" id="MNPL01029820">
    <property type="protein sequence ID" value="OQR67144.1"/>
    <property type="molecule type" value="Genomic_DNA"/>
</dbReference>
<feature type="region of interest" description="Disordered" evidence="1">
    <location>
        <begin position="47"/>
        <end position="69"/>
    </location>
</feature>
<dbReference type="Proteomes" id="UP000192247">
    <property type="component" value="Unassembled WGS sequence"/>
</dbReference>
<proteinExistence type="predicted"/>
<organism evidence="2 3">
    <name type="scientific">Tropilaelaps mercedesae</name>
    <dbReference type="NCBI Taxonomy" id="418985"/>
    <lineage>
        <taxon>Eukaryota</taxon>
        <taxon>Metazoa</taxon>
        <taxon>Ecdysozoa</taxon>
        <taxon>Arthropoda</taxon>
        <taxon>Chelicerata</taxon>
        <taxon>Arachnida</taxon>
        <taxon>Acari</taxon>
        <taxon>Parasitiformes</taxon>
        <taxon>Mesostigmata</taxon>
        <taxon>Gamasina</taxon>
        <taxon>Dermanyssoidea</taxon>
        <taxon>Laelapidae</taxon>
        <taxon>Tropilaelaps</taxon>
    </lineage>
</organism>
<accession>A0A1V9X0T5</accession>
<gene>
    <name evidence="2" type="ORF">BIW11_04833</name>
</gene>
<feature type="compositionally biased region" description="Low complexity" evidence="1">
    <location>
        <begin position="483"/>
        <end position="508"/>
    </location>
</feature>
<feature type="region of interest" description="Disordered" evidence="1">
    <location>
        <begin position="329"/>
        <end position="349"/>
    </location>
</feature>
<evidence type="ECO:0000256" key="1">
    <source>
        <dbReference type="SAM" id="MobiDB-lite"/>
    </source>
</evidence>
<dbReference type="AlphaFoldDB" id="A0A1V9X0T5"/>
<keyword evidence="3" id="KW-1185">Reference proteome</keyword>